<evidence type="ECO:0000313" key="1">
    <source>
        <dbReference type="EMBL" id="KAJ9052634.1"/>
    </source>
</evidence>
<dbReference type="Proteomes" id="UP001165960">
    <property type="component" value="Unassembled WGS sequence"/>
</dbReference>
<sequence>MSDNGPSKTKATMDSLKGAVQENAGWAIGNEQMQAEGAATRAKADMEYKAAQAEGYAGGVIDSVKGNVKSAVGSAIGNEQMQAEGKASQIKGDVEKKLNS</sequence>
<dbReference type="EMBL" id="QTSX02006631">
    <property type="protein sequence ID" value="KAJ9052634.1"/>
    <property type="molecule type" value="Genomic_DNA"/>
</dbReference>
<comment type="caution">
    <text evidence="1">The sequence shown here is derived from an EMBL/GenBank/DDBJ whole genome shotgun (WGS) entry which is preliminary data.</text>
</comment>
<name>A0ACC2RRG5_9FUNG</name>
<accession>A0ACC2RRG5</accession>
<protein>
    <submittedName>
        <fullName evidence="1">Glutamate decarboxylase gad1</fullName>
        <ecNumber evidence="1">4.1.1.15</ecNumber>
    </submittedName>
</protein>
<keyword evidence="2" id="KW-1185">Reference proteome</keyword>
<organism evidence="1 2">
    <name type="scientific">Entomophthora muscae</name>
    <dbReference type="NCBI Taxonomy" id="34485"/>
    <lineage>
        <taxon>Eukaryota</taxon>
        <taxon>Fungi</taxon>
        <taxon>Fungi incertae sedis</taxon>
        <taxon>Zoopagomycota</taxon>
        <taxon>Entomophthoromycotina</taxon>
        <taxon>Entomophthoromycetes</taxon>
        <taxon>Entomophthorales</taxon>
        <taxon>Entomophthoraceae</taxon>
        <taxon>Entomophthora</taxon>
    </lineage>
</organism>
<dbReference type="EC" id="4.1.1.15" evidence="1"/>
<keyword evidence="1" id="KW-0456">Lyase</keyword>
<gene>
    <name evidence="1" type="primary">GAD1_9</name>
    <name evidence="1" type="ORF">DSO57_1032308</name>
</gene>
<proteinExistence type="predicted"/>
<evidence type="ECO:0000313" key="2">
    <source>
        <dbReference type="Proteomes" id="UP001165960"/>
    </source>
</evidence>
<reference evidence="1" key="1">
    <citation type="submission" date="2022-04" db="EMBL/GenBank/DDBJ databases">
        <title>Genome of the entomopathogenic fungus Entomophthora muscae.</title>
        <authorList>
            <person name="Elya C."/>
            <person name="Lovett B.R."/>
            <person name="Lee E."/>
            <person name="Macias A.M."/>
            <person name="Hajek A.E."/>
            <person name="De Bivort B.L."/>
            <person name="Kasson M.T."/>
            <person name="De Fine Licht H.H."/>
            <person name="Stajich J.E."/>
        </authorList>
    </citation>
    <scope>NUCLEOTIDE SEQUENCE</scope>
    <source>
        <strain evidence="1">Berkeley</strain>
    </source>
</reference>